<dbReference type="AlphaFoldDB" id="A0A0S4L438"/>
<dbReference type="EMBL" id="CZPZ01000002">
    <property type="protein sequence ID" value="CUS32375.1"/>
    <property type="molecule type" value="Genomic_DNA"/>
</dbReference>
<gene>
    <name evidence="1" type="ORF">COMA2_100086</name>
</gene>
<reference evidence="2" key="1">
    <citation type="submission" date="2015-10" db="EMBL/GenBank/DDBJ databases">
        <authorList>
            <person name="Luecker S."/>
            <person name="Luecker S."/>
        </authorList>
    </citation>
    <scope>NUCLEOTIDE SEQUENCE [LARGE SCALE GENOMIC DNA]</scope>
</reference>
<evidence type="ECO:0000313" key="1">
    <source>
        <dbReference type="EMBL" id="CUS32375.1"/>
    </source>
</evidence>
<evidence type="ECO:0000313" key="2">
    <source>
        <dbReference type="Proteomes" id="UP000198736"/>
    </source>
</evidence>
<dbReference type="Proteomes" id="UP000198736">
    <property type="component" value="Unassembled WGS sequence"/>
</dbReference>
<dbReference type="STRING" id="1742973.COMA2_100086"/>
<proteinExistence type="predicted"/>
<name>A0A0S4L438_9BACT</name>
<keyword evidence="2" id="KW-1185">Reference proteome</keyword>
<protein>
    <submittedName>
        <fullName evidence="1">Uncharacterized protein</fullName>
    </submittedName>
</protein>
<organism evidence="1 2">
    <name type="scientific">Candidatus Nitrospira nitrificans</name>
    <dbReference type="NCBI Taxonomy" id="1742973"/>
    <lineage>
        <taxon>Bacteria</taxon>
        <taxon>Pseudomonadati</taxon>
        <taxon>Nitrospirota</taxon>
        <taxon>Nitrospiria</taxon>
        <taxon>Nitrospirales</taxon>
        <taxon>Nitrospiraceae</taxon>
        <taxon>Nitrospira</taxon>
    </lineage>
</organism>
<accession>A0A0S4L438</accession>
<sequence length="59" mass="6690">MTHVAPFFEKHEFPEPHAHGGQRWSTARHLKAMEIDQHPYNLVPKGLALLVSAHAVHTD</sequence>